<organism evidence="1 2">
    <name type="scientific">Clostridium frigidicarnis</name>
    <dbReference type="NCBI Taxonomy" id="84698"/>
    <lineage>
        <taxon>Bacteria</taxon>
        <taxon>Bacillati</taxon>
        <taxon>Bacillota</taxon>
        <taxon>Clostridia</taxon>
        <taxon>Eubacteriales</taxon>
        <taxon>Clostridiaceae</taxon>
        <taxon>Clostridium</taxon>
    </lineage>
</organism>
<dbReference type="AlphaFoldDB" id="A0A1I1B5L3"/>
<dbReference type="InterPro" id="IPR005883">
    <property type="entry name" value="PilM"/>
</dbReference>
<accession>A0A1I1B5L3</accession>
<dbReference type="PANTHER" id="PTHR32432">
    <property type="entry name" value="CELL DIVISION PROTEIN FTSA-RELATED"/>
    <property type="match status" value="1"/>
</dbReference>
<gene>
    <name evidence="1" type="ORF">SAMN04488528_10639</name>
</gene>
<evidence type="ECO:0000313" key="1">
    <source>
        <dbReference type="EMBL" id="SFB45052.1"/>
    </source>
</evidence>
<proteinExistence type="predicted"/>
<dbReference type="InterPro" id="IPR050696">
    <property type="entry name" value="FtsA/MreB"/>
</dbReference>
<keyword evidence="2" id="KW-1185">Reference proteome</keyword>
<dbReference type="STRING" id="84698.SAMN04488528_10639"/>
<dbReference type="EMBL" id="FOKI01000063">
    <property type="protein sequence ID" value="SFB45052.1"/>
    <property type="molecule type" value="Genomic_DNA"/>
</dbReference>
<evidence type="ECO:0000313" key="2">
    <source>
        <dbReference type="Proteomes" id="UP000198619"/>
    </source>
</evidence>
<dbReference type="RefSeq" id="WP_177199505.1">
    <property type="nucleotide sequence ID" value="NZ_FOKI01000063.1"/>
</dbReference>
<dbReference type="PANTHER" id="PTHR32432:SF3">
    <property type="entry name" value="ETHANOLAMINE UTILIZATION PROTEIN EUTJ"/>
    <property type="match status" value="1"/>
</dbReference>
<sequence length="343" mass="40279">MLQLNKDIIGLEIKDEYINIICGNKNHIKYDNSLKINPNWCNEGRVLNEEEIINKINSCLKENKIKCNRVSYVIQGSDIVTRYIELPIMKEEALRESVYFEFGQFIKDLDLYYMDYEVIERINLKDKKVIKILLVACPKNKIDSLVTLSNKLNLKLKDIDILSNCISRVIRHSNVFDKNVENVGIFYLGYKNSNFFIMEKGFLHVERFLPFGVFNILREVERKKSINFEEETSEFSEIIGCISLAQLFDEYPRIKDSIDNIIESTNKIIQFYTNGQSKRMVDKIIILSQFNMYHDVEEYINNAYETPCRIIKEEKELGIKIKNKNSDNFSTLISTYGLFLRGK</sequence>
<reference evidence="1 2" key="1">
    <citation type="submission" date="2016-10" db="EMBL/GenBank/DDBJ databases">
        <authorList>
            <person name="de Groot N.N."/>
        </authorList>
    </citation>
    <scope>NUCLEOTIDE SEQUENCE [LARGE SCALE GENOMIC DNA]</scope>
    <source>
        <strain evidence="1 2">DSM 12271</strain>
    </source>
</reference>
<protein>
    <submittedName>
        <fullName evidence="1">Type IV pilus assembly protein PilM</fullName>
    </submittedName>
</protein>
<dbReference type="Pfam" id="PF11104">
    <property type="entry name" value="PilM_2"/>
    <property type="match status" value="1"/>
</dbReference>
<dbReference type="Proteomes" id="UP000198619">
    <property type="component" value="Unassembled WGS sequence"/>
</dbReference>
<dbReference type="Gene3D" id="3.30.420.40">
    <property type="match status" value="2"/>
</dbReference>
<name>A0A1I1B5L3_9CLOT</name>
<dbReference type="Gene3D" id="3.30.1490.300">
    <property type="match status" value="1"/>
</dbReference>